<dbReference type="Proteomes" id="UP001609376">
    <property type="component" value="Unassembled WGS sequence"/>
</dbReference>
<evidence type="ECO:0008006" key="3">
    <source>
        <dbReference type="Google" id="ProtNLM"/>
    </source>
</evidence>
<comment type="caution">
    <text evidence="1">The sequence shown here is derived from an EMBL/GenBank/DDBJ whole genome shotgun (WGS) entry which is preliminary data.</text>
</comment>
<keyword evidence="2" id="KW-1185">Reference proteome</keyword>
<accession>A0ABW7LEB4</accession>
<evidence type="ECO:0000313" key="2">
    <source>
        <dbReference type="Proteomes" id="UP001609376"/>
    </source>
</evidence>
<dbReference type="RefSeq" id="WP_395131055.1">
    <property type="nucleotide sequence ID" value="NZ_JBIMPR010000001.1"/>
</dbReference>
<organism evidence="1 2">
    <name type="scientific">Paracoccus broussonetiae subsp. drimophilus</name>
    <dbReference type="NCBI Taxonomy" id="3373869"/>
    <lineage>
        <taxon>Bacteria</taxon>
        <taxon>Pseudomonadati</taxon>
        <taxon>Pseudomonadota</taxon>
        <taxon>Alphaproteobacteria</taxon>
        <taxon>Rhodobacterales</taxon>
        <taxon>Paracoccaceae</taxon>
        <taxon>Paracoccus</taxon>
        <taxon>Paracoccus broussonetiae</taxon>
    </lineage>
</organism>
<name>A0ABW7LEB4_9RHOB</name>
<gene>
    <name evidence="1" type="ORF">ACHFJ0_00540</name>
</gene>
<dbReference type="EMBL" id="JBIMPR010000001">
    <property type="protein sequence ID" value="MFH5772701.1"/>
    <property type="molecule type" value="Genomic_DNA"/>
</dbReference>
<protein>
    <recommendedName>
        <fullName evidence="3">PIN domain-containing protein</fullName>
    </recommendedName>
</protein>
<reference evidence="1 2" key="1">
    <citation type="submission" date="2024-10" db="EMBL/GenBank/DDBJ databases">
        <title>Paracoccus drimophilus sp. nov., a novel bacterium from corn roots in Hunan.</title>
        <authorList>
            <person name="Li X."/>
        </authorList>
    </citation>
    <scope>NUCLEOTIDE SEQUENCE [LARGE SCALE GENOMIC DNA]</scope>
    <source>
        <strain evidence="1 2">NGMCC 1.201697</strain>
    </source>
</reference>
<evidence type="ECO:0000313" key="1">
    <source>
        <dbReference type="EMBL" id="MFH5772701.1"/>
    </source>
</evidence>
<sequence length="150" mass="17129">MKEFIIDKNVDVVSSNEEYPAYFFDDLKKSARVRIVLGGTNYKREVREKAALRELVSQLISANRVRSVSDATVDGHEQALRTRIIDICGSCPQECDDHHIFALAHVSGCRNILTKDRRMASCRDQIRNRVGHDFCPDIRLVMSEAAYRDT</sequence>
<proteinExistence type="predicted"/>